<dbReference type="CDD" id="cd03216">
    <property type="entry name" value="ABC_Carb_Monos_I"/>
    <property type="match status" value="1"/>
</dbReference>
<dbReference type="PROSITE" id="PS00211">
    <property type="entry name" value="ABC_TRANSPORTER_1"/>
    <property type="match status" value="1"/>
</dbReference>
<dbReference type="SUPFAM" id="SSF52540">
    <property type="entry name" value="P-loop containing nucleoside triphosphate hydrolases"/>
    <property type="match status" value="2"/>
</dbReference>
<keyword evidence="6 10" id="KW-0547">Nucleotide-binding</keyword>
<dbReference type="PROSITE" id="PS50893">
    <property type="entry name" value="ABC_TRANSPORTER_2"/>
    <property type="match status" value="2"/>
</dbReference>
<evidence type="ECO:0000256" key="1">
    <source>
        <dbReference type="ARBA" id="ARBA00004202"/>
    </source>
</evidence>
<comment type="caution">
    <text evidence="12">The sequence shown here is derived from an EMBL/GenBank/DDBJ whole genome shotgun (WGS) entry which is preliminary data.</text>
</comment>
<dbReference type="Pfam" id="PF00005">
    <property type="entry name" value="ABC_tran"/>
    <property type="match status" value="2"/>
</dbReference>
<dbReference type="OrthoDB" id="9776369at2"/>
<evidence type="ECO:0000256" key="5">
    <source>
        <dbReference type="ARBA" id="ARBA00022737"/>
    </source>
</evidence>
<gene>
    <name evidence="12" type="ORF">SAMN04489800_2661</name>
</gene>
<comment type="catalytic activity">
    <reaction evidence="10">
        <text>D-galactose(out) + ATP + H2O = D-galactose(in) + ADP + phosphate + H(+)</text>
        <dbReference type="Rhea" id="RHEA:60156"/>
        <dbReference type="ChEBI" id="CHEBI:4139"/>
        <dbReference type="ChEBI" id="CHEBI:15377"/>
        <dbReference type="ChEBI" id="CHEBI:15378"/>
        <dbReference type="ChEBI" id="CHEBI:30616"/>
        <dbReference type="ChEBI" id="CHEBI:43474"/>
        <dbReference type="ChEBI" id="CHEBI:456216"/>
        <dbReference type="EC" id="7.5.2.11"/>
    </reaction>
</comment>
<dbReference type="PANTHER" id="PTHR43790:SF7">
    <property type="entry name" value="GALACTOSE_METHYL GALACTOSIDE IMPORT ATP-BINDING PROTEIN MGLA"/>
    <property type="match status" value="1"/>
</dbReference>
<keyword evidence="7 10" id="KW-0067">ATP-binding</keyword>
<accession>A0A0J6JAI9</accession>
<dbReference type="FunFam" id="3.40.50.300:FF:000126">
    <property type="entry name" value="Galactose/methyl galactoside import ATP-binding protein MglA"/>
    <property type="match status" value="1"/>
</dbReference>
<evidence type="ECO:0000259" key="11">
    <source>
        <dbReference type="PROSITE" id="PS50893"/>
    </source>
</evidence>
<keyword evidence="13" id="KW-1185">Reference proteome</keyword>
<dbReference type="AlphaFoldDB" id="A0A0J6JAI9"/>
<evidence type="ECO:0000256" key="8">
    <source>
        <dbReference type="ARBA" id="ARBA00022967"/>
    </source>
</evidence>
<comment type="subcellular location">
    <subcellularLocation>
        <location evidence="10">Cell inner membrane</location>
        <topology evidence="10">Peripheral membrane protein</topology>
    </subcellularLocation>
    <subcellularLocation>
        <location evidence="1">Cell membrane</location>
        <topology evidence="1">Peripheral membrane protein</topology>
    </subcellularLocation>
</comment>
<keyword evidence="3" id="KW-1003">Cell membrane</keyword>
<comment type="similarity">
    <text evidence="10">Belongs to the ABC transporter superfamily.</text>
</comment>
<dbReference type="GO" id="GO:0015749">
    <property type="term" value="P:monosaccharide transmembrane transport"/>
    <property type="evidence" value="ECO:0007669"/>
    <property type="project" value="UniProtKB-ARBA"/>
</dbReference>
<dbReference type="Proteomes" id="UP000183613">
    <property type="component" value="Unassembled WGS sequence"/>
</dbReference>
<evidence type="ECO:0000313" key="13">
    <source>
        <dbReference type="Proteomes" id="UP000183613"/>
    </source>
</evidence>
<dbReference type="Gene3D" id="3.40.50.300">
    <property type="entry name" value="P-loop containing nucleotide triphosphate hydrolases"/>
    <property type="match status" value="2"/>
</dbReference>
<protein>
    <recommendedName>
        <fullName evidence="10">Ribose/galactose/methyl galactoside import ATP-binding protein</fullName>
        <ecNumber evidence="10">7.5.2.11</ecNumber>
    </recommendedName>
</protein>
<dbReference type="SMART" id="SM00382">
    <property type="entry name" value="AAA"/>
    <property type="match status" value="2"/>
</dbReference>
<dbReference type="EMBL" id="FNUD01000002">
    <property type="protein sequence ID" value="SEE89011.1"/>
    <property type="molecule type" value="Genomic_DNA"/>
</dbReference>
<keyword evidence="9 10" id="KW-0472">Membrane</keyword>
<dbReference type="PANTHER" id="PTHR43790">
    <property type="entry name" value="CARBOHYDRATE TRANSPORT ATP-BINDING PROTEIN MG119-RELATED"/>
    <property type="match status" value="1"/>
</dbReference>
<comment type="function">
    <text evidence="10">Part of an ABC transporter complex involved in carbohydrate import. Could be involved in ribose, galactose and/or methyl galactoside import. Responsible for energy coupling to the transport system.</text>
</comment>
<dbReference type="CDD" id="cd03215">
    <property type="entry name" value="ABC_Carb_Monos_II"/>
    <property type="match status" value="1"/>
</dbReference>
<keyword evidence="8 10" id="KW-1278">Translocase</keyword>
<dbReference type="PATRIC" id="fig|882211.3.peg.400"/>
<reference evidence="12" key="1">
    <citation type="submission" date="2016-10" db="EMBL/GenBank/DDBJ databases">
        <authorList>
            <person name="Varghese N."/>
            <person name="Submissions S."/>
        </authorList>
    </citation>
    <scope>NUCLEOTIDE SEQUENCE [LARGE SCALE GENOMIC DNA]</scope>
    <source>
        <strain evidence="12">LMG 25555</strain>
    </source>
</reference>
<keyword evidence="5" id="KW-0677">Repeat</keyword>
<name>A0A0J6JAI9_PSEDM</name>
<evidence type="ECO:0000313" key="12">
    <source>
        <dbReference type="EMBL" id="SEE89011.1"/>
    </source>
</evidence>
<dbReference type="InterPro" id="IPR050107">
    <property type="entry name" value="ABC_carbohydrate_import_ATPase"/>
</dbReference>
<dbReference type="InterPro" id="IPR003439">
    <property type="entry name" value="ABC_transporter-like_ATP-bd"/>
</dbReference>
<keyword evidence="4 10" id="KW-0762">Sugar transport</keyword>
<keyword evidence="10" id="KW-0997">Cell inner membrane</keyword>
<sequence length="521" mass="56663">MLASATVSSTPAVVPTSTAITEDAPYLLEVINVTKGFPGVVALDDVQLRVRPGSVLALMGENGAGKSTLMKIIAGIYQPDSGELRLRGKPVTFAGPLAALQAGIAMIHQELNLMPHMNIAENIWIGREQLNGLHMIDHKAMFRCTAQLLERLRIDLDPQELVGNLSIAERQMVEIAKAVSYDSDILIMDEPTSAITDKEVAHLFSIIADLKSQGKGIIYITHKMNEVFSIADEVAVFRDGAYIGLQRADSMNGDSLISMMVGRELTQLFPVRETPIGDLLLSVRDLRLDGVFEDVSFDLHAGEILGIAGLMGSGRTNIAETIFGITPSDGGEIRLDGLPVRISSPNQAIEKGFALLTEDRKLTGLFPCLSVLENMEMAILPLYAGNGFIQQKALRALCEDMCKKLRVKTPSLEQCIDTLSGGNQQKALLARWLMTNPRVLILDEPTRGIDVGAKVEIYRLISFLASEGMAVIMISSELPEVLGMSDRVMVMHEGELMGTLDRSEATQERVMQLASGITAIH</sequence>
<evidence type="ECO:0000256" key="7">
    <source>
        <dbReference type="ARBA" id="ARBA00022840"/>
    </source>
</evidence>
<evidence type="ECO:0000256" key="2">
    <source>
        <dbReference type="ARBA" id="ARBA00022448"/>
    </source>
</evidence>
<proteinExistence type="inferred from homology"/>
<evidence type="ECO:0000256" key="9">
    <source>
        <dbReference type="ARBA" id="ARBA00023136"/>
    </source>
</evidence>
<dbReference type="GO" id="GO:0016887">
    <property type="term" value="F:ATP hydrolysis activity"/>
    <property type="evidence" value="ECO:0007669"/>
    <property type="project" value="InterPro"/>
</dbReference>
<organism evidence="12 13">
    <name type="scientific">Pseudomonas deceptionensis</name>
    <dbReference type="NCBI Taxonomy" id="882211"/>
    <lineage>
        <taxon>Bacteria</taxon>
        <taxon>Pseudomonadati</taxon>
        <taxon>Pseudomonadota</taxon>
        <taxon>Gammaproteobacteria</taxon>
        <taxon>Pseudomonadales</taxon>
        <taxon>Pseudomonadaceae</taxon>
        <taxon>Pseudomonas</taxon>
    </lineage>
</organism>
<feature type="domain" description="ABC transporter" evidence="11">
    <location>
        <begin position="28"/>
        <end position="264"/>
    </location>
</feature>
<dbReference type="GO" id="GO:0005886">
    <property type="term" value="C:plasma membrane"/>
    <property type="evidence" value="ECO:0007669"/>
    <property type="project" value="UniProtKB-SubCell"/>
</dbReference>
<dbReference type="InterPro" id="IPR003593">
    <property type="entry name" value="AAA+_ATPase"/>
</dbReference>
<dbReference type="GO" id="GO:0005524">
    <property type="term" value="F:ATP binding"/>
    <property type="evidence" value="ECO:0007669"/>
    <property type="project" value="UniProtKB-UniRule"/>
</dbReference>
<feature type="domain" description="ABC transporter" evidence="11">
    <location>
        <begin position="271"/>
        <end position="518"/>
    </location>
</feature>
<evidence type="ECO:0000256" key="10">
    <source>
        <dbReference type="RuleBase" id="RU367029"/>
    </source>
</evidence>
<dbReference type="InterPro" id="IPR027417">
    <property type="entry name" value="P-loop_NTPase"/>
</dbReference>
<dbReference type="RefSeq" id="WP_048358338.1">
    <property type="nucleotide sequence ID" value="NZ_FNUD01000002.1"/>
</dbReference>
<dbReference type="FunFam" id="3.40.50.300:FF:000127">
    <property type="entry name" value="Ribose import ATP-binding protein RbsA"/>
    <property type="match status" value="1"/>
</dbReference>
<evidence type="ECO:0000256" key="6">
    <source>
        <dbReference type="ARBA" id="ARBA00022741"/>
    </source>
</evidence>
<evidence type="ECO:0000256" key="4">
    <source>
        <dbReference type="ARBA" id="ARBA00022597"/>
    </source>
</evidence>
<dbReference type="EC" id="7.5.2.11" evidence="10"/>
<evidence type="ECO:0000256" key="3">
    <source>
        <dbReference type="ARBA" id="ARBA00022475"/>
    </source>
</evidence>
<keyword evidence="2 10" id="KW-0813">Transport</keyword>
<dbReference type="InterPro" id="IPR017871">
    <property type="entry name" value="ABC_transporter-like_CS"/>
</dbReference>
<dbReference type="GO" id="GO:0043211">
    <property type="term" value="F:ABC-type carbohydrate transporter activity"/>
    <property type="evidence" value="ECO:0007669"/>
    <property type="project" value="UniProtKB-UniRule"/>
</dbReference>